<gene>
    <name evidence="3" type="ORF">ACH5RR_015580</name>
</gene>
<keyword evidence="4" id="KW-1185">Reference proteome</keyword>
<organism evidence="3 4">
    <name type="scientific">Cinchona calisaya</name>
    <dbReference type="NCBI Taxonomy" id="153742"/>
    <lineage>
        <taxon>Eukaryota</taxon>
        <taxon>Viridiplantae</taxon>
        <taxon>Streptophyta</taxon>
        <taxon>Embryophyta</taxon>
        <taxon>Tracheophyta</taxon>
        <taxon>Spermatophyta</taxon>
        <taxon>Magnoliopsida</taxon>
        <taxon>eudicotyledons</taxon>
        <taxon>Gunneridae</taxon>
        <taxon>Pentapetalae</taxon>
        <taxon>asterids</taxon>
        <taxon>lamiids</taxon>
        <taxon>Gentianales</taxon>
        <taxon>Rubiaceae</taxon>
        <taxon>Cinchonoideae</taxon>
        <taxon>Cinchoneae</taxon>
        <taxon>Cinchona</taxon>
    </lineage>
</organism>
<keyword evidence="1" id="KW-0175">Coiled coil</keyword>
<dbReference type="EMBL" id="JBJUIK010000007">
    <property type="protein sequence ID" value="KAL3522746.1"/>
    <property type="molecule type" value="Genomic_DNA"/>
</dbReference>
<dbReference type="Proteomes" id="UP001630127">
    <property type="component" value="Unassembled WGS sequence"/>
</dbReference>
<evidence type="ECO:0000313" key="3">
    <source>
        <dbReference type="EMBL" id="KAL3522746.1"/>
    </source>
</evidence>
<feature type="compositionally biased region" description="Basic and acidic residues" evidence="2">
    <location>
        <begin position="132"/>
        <end position="147"/>
    </location>
</feature>
<evidence type="ECO:0000256" key="2">
    <source>
        <dbReference type="SAM" id="MobiDB-lite"/>
    </source>
</evidence>
<name>A0ABD2ZVG0_9GENT</name>
<evidence type="ECO:0000313" key="4">
    <source>
        <dbReference type="Proteomes" id="UP001630127"/>
    </source>
</evidence>
<comment type="caution">
    <text evidence="3">The sequence shown here is derived from an EMBL/GenBank/DDBJ whole genome shotgun (WGS) entry which is preliminary data.</text>
</comment>
<accession>A0ABD2ZVG0</accession>
<feature type="region of interest" description="Disordered" evidence="2">
    <location>
        <begin position="127"/>
        <end position="163"/>
    </location>
</feature>
<proteinExistence type="predicted"/>
<dbReference type="AlphaFoldDB" id="A0ABD2ZVG0"/>
<sequence>MAQFSGSSSIISFDEMSAREHIMRGTNFAWHSTSFALEKQHIFTDDHNLSSFKFNYFMSLQSSYLSLQCEDFYVIEIYSPIDLLANLAFVKTFQFPPYRVTLGIALLDNIILRGGCGAIAMDEGTSSRKRYARQEVQDETPTDDHRSGHLSQQPQLDEMSDETPLLQRSRCLKKKFANDNFSWRPHNIVGSESSDNTISGPNQFELVAHNPGKPSDVTSFSNMEKRLLVMPTMPVLAQPVLCAQIAPSIFSVIAIASEQHCKAALGIGERIQQQILGTSFDLEERRVELVKELDQLEVEMQGADTEIRKVNDEMSRDQHLMPHLSTEQANVKNTPVVSSKDSEDLKALRISLEEE</sequence>
<reference evidence="3 4" key="1">
    <citation type="submission" date="2024-11" db="EMBL/GenBank/DDBJ databases">
        <title>A near-complete genome assembly of Cinchona calisaya.</title>
        <authorList>
            <person name="Lian D.C."/>
            <person name="Zhao X.W."/>
            <person name="Wei L."/>
        </authorList>
    </citation>
    <scope>NUCLEOTIDE SEQUENCE [LARGE SCALE GENOMIC DNA]</scope>
    <source>
        <tissue evidence="3">Nenye</tissue>
    </source>
</reference>
<feature type="coiled-coil region" evidence="1">
    <location>
        <begin position="279"/>
        <end position="313"/>
    </location>
</feature>
<evidence type="ECO:0000256" key="1">
    <source>
        <dbReference type="SAM" id="Coils"/>
    </source>
</evidence>
<protein>
    <submittedName>
        <fullName evidence="3">Uncharacterized protein</fullName>
    </submittedName>
</protein>